<evidence type="ECO:0000313" key="2">
    <source>
        <dbReference type="EMBL" id="MDR7165280.1"/>
    </source>
</evidence>
<name>A0AAW8NG09_PSEOX</name>
<accession>A0AAW8NG09</accession>
<protein>
    <submittedName>
        <fullName evidence="2">Uncharacterized protein</fullName>
    </submittedName>
</protein>
<dbReference type="Proteomes" id="UP001262032">
    <property type="component" value="Unassembled WGS sequence"/>
</dbReference>
<evidence type="ECO:0000313" key="3">
    <source>
        <dbReference type="Proteomes" id="UP001262032"/>
    </source>
</evidence>
<organism evidence="2 3">
    <name type="scientific">Pseudarthrobacter oxydans</name>
    <name type="common">Arthrobacter oxydans</name>
    <dbReference type="NCBI Taxonomy" id="1671"/>
    <lineage>
        <taxon>Bacteria</taxon>
        <taxon>Bacillati</taxon>
        <taxon>Actinomycetota</taxon>
        <taxon>Actinomycetes</taxon>
        <taxon>Micrococcales</taxon>
        <taxon>Micrococcaceae</taxon>
        <taxon>Pseudarthrobacter</taxon>
    </lineage>
</organism>
<evidence type="ECO:0000256" key="1">
    <source>
        <dbReference type="SAM" id="MobiDB-lite"/>
    </source>
</evidence>
<gene>
    <name evidence="2" type="ORF">J2X12_003326</name>
</gene>
<dbReference type="GeneID" id="97423788"/>
<sequence>MNSRQSSSEQFMQYLKSVGGSEADVTGASYVVSDGDTVESVVSALRMEQQQHGSAARDPSVLHALAQVMVSRRDERDPGHHAGASQPGQYQLDIHLSAGNSTRESIPEKDIDDAKAWARTRIESQGAEFGAIYFPAGGDGAPGTGALVSSYDRSVGWYR</sequence>
<feature type="compositionally biased region" description="Basic and acidic residues" evidence="1">
    <location>
        <begin position="71"/>
        <end position="80"/>
    </location>
</feature>
<dbReference type="RefSeq" id="WP_174180773.1">
    <property type="nucleotide sequence ID" value="NZ_CAXURQ020000003.1"/>
</dbReference>
<comment type="caution">
    <text evidence="2">The sequence shown here is derived from an EMBL/GenBank/DDBJ whole genome shotgun (WGS) entry which is preliminary data.</text>
</comment>
<reference evidence="2" key="1">
    <citation type="submission" date="2023-07" db="EMBL/GenBank/DDBJ databases">
        <title>Sorghum-associated microbial communities from plants grown in Nebraska, USA.</title>
        <authorList>
            <person name="Schachtman D."/>
        </authorList>
    </citation>
    <scope>NUCLEOTIDE SEQUENCE</scope>
    <source>
        <strain evidence="2">BE261</strain>
    </source>
</reference>
<dbReference type="EMBL" id="JAVDWN010000013">
    <property type="protein sequence ID" value="MDR7165280.1"/>
    <property type="molecule type" value="Genomic_DNA"/>
</dbReference>
<feature type="region of interest" description="Disordered" evidence="1">
    <location>
        <begin position="71"/>
        <end position="109"/>
    </location>
</feature>
<proteinExistence type="predicted"/>
<dbReference type="AlphaFoldDB" id="A0AAW8NG09"/>